<reference evidence="1" key="1">
    <citation type="journal article" date="2014" name="Nat. Commun.">
        <title>The tobacco genome sequence and its comparison with those of tomato and potato.</title>
        <authorList>
            <person name="Sierro N."/>
            <person name="Battey J.N."/>
            <person name="Ouadi S."/>
            <person name="Bakaher N."/>
            <person name="Bovet L."/>
            <person name="Willig A."/>
            <person name="Goepfert S."/>
            <person name="Peitsch M.C."/>
            <person name="Ivanov N.V."/>
        </authorList>
    </citation>
    <scope>NUCLEOTIDE SEQUENCE [LARGE SCALE GENOMIC DNA]</scope>
</reference>
<reference evidence="2" key="2">
    <citation type="submission" date="2025-08" db="UniProtKB">
        <authorList>
            <consortium name="RefSeq"/>
        </authorList>
    </citation>
    <scope>IDENTIFICATION</scope>
    <source>
        <tissue evidence="2">Leaf</tissue>
    </source>
</reference>
<evidence type="ECO:0000313" key="1">
    <source>
        <dbReference type="Proteomes" id="UP000790787"/>
    </source>
</evidence>
<organism evidence="1 2">
    <name type="scientific">Nicotiana tabacum</name>
    <name type="common">Common tobacco</name>
    <dbReference type="NCBI Taxonomy" id="4097"/>
    <lineage>
        <taxon>Eukaryota</taxon>
        <taxon>Viridiplantae</taxon>
        <taxon>Streptophyta</taxon>
        <taxon>Embryophyta</taxon>
        <taxon>Tracheophyta</taxon>
        <taxon>Spermatophyta</taxon>
        <taxon>Magnoliopsida</taxon>
        <taxon>eudicotyledons</taxon>
        <taxon>Gunneridae</taxon>
        <taxon>Pentapetalae</taxon>
        <taxon>asterids</taxon>
        <taxon>lamiids</taxon>
        <taxon>Solanales</taxon>
        <taxon>Solanaceae</taxon>
        <taxon>Nicotianoideae</taxon>
        <taxon>Nicotianeae</taxon>
        <taxon>Nicotiana</taxon>
    </lineage>
</organism>
<keyword evidence="1" id="KW-1185">Reference proteome</keyword>
<accession>A0AC58UI14</accession>
<gene>
    <name evidence="2" type="primary">LOC142180926</name>
</gene>
<evidence type="ECO:0000313" key="2">
    <source>
        <dbReference type="RefSeq" id="XP_075109133.1"/>
    </source>
</evidence>
<dbReference type="RefSeq" id="XP_075109133.1">
    <property type="nucleotide sequence ID" value="XM_075253032.1"/>
</dbReference>
<name>A0AC58UI14_TOBAC</name>
<dbReference type="Proteomes" id="UP000790787">
    <property type="component" value="Chromosome 5"/>
</dbReference>
<sequence length="145" mass="16928">MSLLDLAKTRLQTMRESELESLMIKVYSFCGKHDIMIPKMDENYPRSKLIDLQLHELNKRFDVVTSDVLLGMACLNPVDSFANFDKDRIMKLTNYYPSEFDDNKLRDLSFQLDNFLVYARMCDNKFVNLKGIKDLAIVMAKTKLD</sequence>
<protein>
    <submittedName>
        <fullName evidence="2">Uncharacterized protein LOC142180926</fullName>
    </submittedName>
</protein>
<proteinExistence type="predicted"/>